<comment type="subcellular location">
    <subcellularLocation>
        <location evidence="1">Cell inner membrane</location>
        <topology evidence="1">Multi-pass membrane protein</topology>
    </subcellularLocation>
</comment>
<keyword evidence="4" id="KW-0997">Cell inner membrane</keyword>
<feature type="transmembrane region" description="Helical" evidence="8">
    <location>
        <begin position="99"/>
        <end position="116"/>
    </location>
</feature>
<dbReference type="SUPFAM" id="SSF103473">
    <property type="entry name" value="MFS general substrate transporter"/>
    <property type="match status" value="1"/>
</dbReference>
<geneLocation type="plasmid" evidence="11">
    <name>pat</name>
</geneLocation>
<evidence type="ECO:0000259" key="9">
    <source>
        <dbReference type="Pfam" id="PF12832"/>
    </source>
</evidence>
<dbReference type="InterPro" id="IPR026032">
    <property type="entry name" value="HcaT-like"/>
</dbReference>
<dbReference type="EMBL" id="CP042276">
    <property type="protein sequence ID" value="QDY97597.1"/>
    <property type="molecule type" value="Genomic_DNA"/>
</dbReference>
<feature type="transmembrane region" description="Helical" evidence="8">
    <location>
        <begin position="298"/>
        <end position="323"/>
    </location>
</feature>
<dbReference type="NCBIfam" id="NF037955">
    <property type="entry name" value="mfs"/>
    <property type="match status" value="1"/>
</dbReference>
<evidence type="ECO:0000256" key="2">
    <source>
        <dbReference type="ARBA" id="ARBA00022448"/>
    </source>
</evidence>
<dbReference type="Proteomes" id="UP000222296">
    <property type="component" value="Plasmid pAt"/>
</dbReference>
<evidence type="ECO:0000256" key="4">
    <source>
        <dbReference type="ARBA" id="ARBA00022519"/>
    </source>
</evidence>
<feature type="transmembrane region" description="Helical" evidence="8">
    <location>
        <begin position="240"/>
        <end position="259"/>
    </location>
</feature>
<evidence type="ECO:0000256" key="8">
    <source>
        <dbReference type="SAM" id="Phobius"/>
    </source>
</evidence>
<sequence length="386" mass="41029">MNRRIQTLFPLPLAYVAFFAAAGASQPFMPLWLSRHGLNGADIALAMAVPMILRIGTGPAIGWLADRTGNRRMLMRSLALTAAAAGLVCLHLYGFTALIVPTAIMLCAWQAVLPLLEANAIDLVRTGAVRSYGHIRLWGSASFIAVSTGCGGLIAAAGADLVPIIFIISNFALFFFVFLLPDERSQQTGSIGMSRHTGDGKPHRPFLLLIMGAAALIQASHMPFNTFGSVLLAREGYGEFSIGLLWSAASVAEIGMFWLGPVVARFLQPVLLLAFAATVALLRWGLFLCFPDSPGMVILAQLLHAFTFSGTYLGLMGFIAARVPGERIARVQGQYVTIQALTSAAVTLTSGSVFRADGNAVYAIALVATCCALVLLAVARSLQSRD</sequence>
<evidence type="ECO:0000256" key="1">
    <source>
        <dbReference type="ARBA" id="ARBA00004429"/>
    </source>
</evidence>
<keyword evidence="3" id="KW-1003">Cell membrane</keyword>
<evidence type="ECO:0000313" key="11">
    <source>
        <dbReference type="Proteomes" id="UP000222296"/>
    </source>
</evidence>
<keyword evidence="5 8" id="KW-0812">Transmembrane</keyword>
<dbReference type="RefSeq" id="WP_099086536.1">
    <property type="nucleotide sequence ID" value="NZ_CP042276.1"/>
</dbReference>
<dbReference type="InterPro" id="IPR036259">
    <property type="entry name" value="MFS_trans_sf"/>
</dbReference>
<feature type="transmembrane region" description="Helical" evidence="8">
    <location>
        <begin position="335"/>
        <end position="354"/>
    </location>
</feature>
<keyword evidence="10" id="KW-0614">Plasmid</keyword>
<dbReference type="AlphaFoldDB" id="A0AAP9EAD7"/>
<reference evidence="10 11" key="1">
    <citation type="journal article" date="2017" name="Genome Announc.">
        <title>Draft Genome Sequence of Agrobacterium tumefaciens Biovar 1 Strain 186, Isolated from Walnut.</title>
        <authorList>
            <person name="Poret-Peterson A.T."/>
            <person name="Bhatnagar S."/>
            <person name="McClean A.E."/>
            <person name="Kluepfel D.A."/>
        </authorList>
    </citation>
    <scope>NUCLEOTIDE SEQUENCE [LARGE SCALE GENOMIC DNA]</scope>
    <source>
        <strain evidence="10 11">186</strain>
    </source>
</reference>
<dbReference type="PIRSF" id="PIRSF004925">
    <property type="entry name" value="HcaT"/>
    <property type="match status" value="1"/>
</dbReference>
<feature type="transmembrane region" description="Helical" evidence="8">
    <location>
        <begin position="266"/>
        <end position="286"/>
    </location>
</feature>
<feature type="transmembrane region" description="Helical" evidence="8">
    <location>
        <begin position="161"/>
        <end position="181"/>
    </location>
</feature>
<evidence type="ECO:0000256" key="6">
    <source>
        <dbReference type="ARBA" id="ARBA00022989"/>
    </source>
</evidence>
<gene>
    <name evidence="10" type="ORF">CG010_025890</name>
</gene>
<dbReference type="GO" id="GO:0030395">
    <property type="term" value="F:lactose binding"/>
    <property type="evidence" value="ECO:0007669"/>
    <property type="project" value="TreeGrafter"/>
</dbReference>
<evidence type="ECO:0000256" key="3">
    <source>
        <dbReference type="ARBA" id="ARBA00022475"/>
    </source>
</evidence>
<feature type="transmembrane region" description="Helical" evidence="8">
    <location>
        <begin position="360"/>
        <end position="379"/>
    </location>
</feature>
<evidence type="ECO:0000313" key="10">
    <source>
        <dbReference type="EMBL" id="QDY97597.1"/>
    </source>
</evidence>
<dbReference type="Gene3D" id="1.20.1250.20">
    <property type="entry name" value="MFS general substrate transporter like domains"/>
    <property type="match status" value="2"/>
</dbReference>
<dbReference type="GO" id="GO:0015528">
    <property type="term" value="F:lactose:proton symporter activity"/>
    <property type="evidence" value="ECO:0007669"/>
    <property type="project" value="TreeGrafter"/>
</dbReference>
<keyword evidence="6 8" id="KW-1133">Transmembrane helix</keyword>
<feature type="domain" description="Major facilitator superfamily associated" evidence="9">
    <location>
        <begin position="11"/>
        <end position="357"/>
    </location>
</feature>
<dbReference type="PANTHER" id="PTHR23522">
    <property type="entry name" value="BLL5896 PROTEIN"/>
    <property type="match status" value="1"/>
</dbReference>
<feature type="transmembrane region" description="Helical" evidence="8">
    <location>
        <begin position="77"/>
        <end position="93"/>
    </location>
</feature>
<accession>A0AAP9EAD7</accession>
<protein>
    <submittedName>
        <fullName evidence="10">MFS transporter</fullName>
    </submittedName>
</protein>
<name>A0AAP9EAD7_AGRTU</name>
<dbReference type="Pfam" id="PF12832">
    <property type="entry name" value="MFS_1_like"/>
    <property type="match status" value="1"/>
</dbReference>
<dbReference type="GO" id="GO:0005886">
    <property type="term" value="C:plasma membrane"/>
    <property type="evidence" value="ECO:0007669"/>
    <property type="project" value="UniProtKB-SubCell"/>
</dbReference>
<organism evidence="10 11">
    <name type="scientific">Agrobacterium tumefaciens</name>
    <dbReference type="NCBI Taxonomy" id="358"/>
    <lineage>
        <taxon>Bacteria</taxon>
        <taxon>Pseudomonadati</taxon>
        <taxon>Pseudomonadota</taxon>
        <taxon>Alphaproteobacteria</taxon>
        <taxon>Hyphomicrobiales</taxon>
        <taxon>Rhizobiaceae</taxon>
        <taxon>Rhizobium/Agrobacterium group</taxon>
        <taxon>Agrobacterium</taxon>
        <taxon>Agrobacterium tumefaciens complex</taxon>
    </lineage>
</organism>
<keyword evidence="2" id="KW-0813">Transport</keyword>
<proteinExistence type="predicted"/>
<feature type="transmembrane region" description="Helical" evidence="8">
    <location>
        <begin position="43"/>
        <end position="65"/>
    </location>
</feature>
<feature type="transmembrane region" description="Helical" evidence="8">
    <location>
        <begin position="202"/>
        <end position="220"/>
    </location>
</feature>
<dbReference type="InterPro" id="IPR024989">
    <property type="entry name" value="MFS_assoc_dom"/>
</dbReference>
<feature type="transmembrane region" description="Helical" evidence="8">
    <location>
        <begin position="137"/>
        <end position="155"/>
    </location>
</feature>
<dbReference type="PANTHER" id="PTHR23522:SF10">
    <property type="entry name" value="3-PHENYLPROPIONIC ACID TRANSPORTER-RELATED"/>
    <property type="match status" value="1"/>
</dbReference>
<evidence type="ECO:0000256" key="7">
    <source>
        <dbReference type="ARBA" id="ARBA00023136"/>
    </source>
</evidence>
<evidence type="ECO:0000256" key="5">
    <source>
        <dbReference type="ARBA" id="ARBA00022692"/>
    </source>
</evidence>
<keyword evidence="7 8" id="KW-0472">Membrane</keyword>